<feature type="region of interest" description="Disordered" evidence="1">
    <location>
        <begin position="100"/>
        <end position="121"/>
    </location>
</feature>
<keyword evidence="2" id="KW-0472">Membrane</keyword>
<dbReference type="RefSeq" id="WP_147158154.1">
    <property type="nucleotide sequence ID" value="NZ_BJYR01000003.1"/>
</dbReference>
<evidence type="ECO:0000313" key="4">
    <source>
        <dbReference type="Proteomes" id="UP000321464"/>
    </source>
</evidence>
<name>A0A512AGD9_9SPHN</name>
<evidence type="ECO:0000256" key="1">
    <source>
        <dbReference type="SAM" id="MobiDB-lite"/>
    </source>
</evidence>
<reference evidence="3 4" key="1">
    <citation type="submission" date="2019-07" db="EMBL/GenBank/DDBJ databases">
        <title>Whole genome shotgun sequence of Novosphingobium sediminis NBRC 106119.</title>
        <authorList>
            <person name="Hosoyama A."/>
            <person name="Uohara A."/>
            <person name="Ohji S."/>
            <person name="Ichikawa N."/>
        </authorList>
    </citation>
    <scope>NUCLEOTIDE SEQUENCE [LARGE SCALE GENOMIC DNA]</scope>
    <source>
        <strain evidence="3 4">NBRC 106119</strain>
    </source>
</reference>
<sequence length="146" mass="14673">MTESETPQPNAETPETEKPADTLGKVKGFVEEHPVAMVAGGILVGALVAGALSRAGSGVTGDKATRKGTLSRMSLPRRAADLAAVGLEIAAAYVAGAAGEKAAAATSEAPEDAAKPARPSLPALADKTLRTLAPVITRHLPGKKAD</sequence>
<evidence type="ECO:0000313" key="3">
    <source>
        <dbReference type="EMBL" id="GEN98771.1"/>
    </source>
</evidence>
<proteinExistence type="predicted"/>
<feature type="compositionally biased region" description="Polar residues" evidence="1">
    <location>
        <begin position="1"/>
        <end position="13"/>
    </location>
</feature>
<evidence type="ECO:0000256" key="2">
    <source>
        <dbReference type="SAM" id="Phobius"/>
    </source>
</evidence>
<keyword evidence="2" id="KW-0812">Transmembrane</keyword>
<organism evidence="3 4">
    <name type="scientific">Novosphingobium sediminis</name>
    <dbReference type="NCBI Taxonomy" id="707214"/>
    <lineage>
        <taxon>Bacteria</taxon>
        <taxon>Pseudomonadati</taxon>
        <taxon>Pseudomonadota</taxon>
        <taxon>Alphaproteobacteria</taxon>
        <taxon>Sphingomonadales</taxon>
        <taxon>Sphingomonadaceae</taxon>
        <taxon>Novosphingobium</taxon>
    </lineage>
</organism>
<feature type="transmembrane region" description="Helical" evidence="2">
    <location>
        <begin position="35"/>
        <end position="53"/>
    </location>
</feature>
<dbReference type="EMBL" id="BJYR01000003">
    <property type="protein sequence ID" value="GEN98771.1"/>
    <property type="molecule type" value="Genomic_DNA"/>
</dbReference>
<keyword evidence="4" id="KW-1185">Reference proteome</keyword>
<feature type="region of interest" description="Disordered" evidence="1">
    <location>
        <begin position="1"/>
        <end position="23"/>
    </location>
</feature>
<dbReference type="Proteomes" id="UP000321464">
    <property type="component" value="Unassembled WGS sequence"/>
</dbReference>
<accession>A0A512AGD9</accession>
<protein>
    <submittedName>
        <fullName evidence="3">Uncharacterized protein</fullName>
    </submittedName>
</protein>
<dbReference type="AlphaFoldDB" id="A0A512AGD9"/>
<comment type="caution">
    <text evidence="3">The sequence shown here is derived from an EMBL/GenBank/DDBJ whole genome shotgun (WGS) entry which is preliminary data.</text>
</comment>
<gene>
    <name evidence="3" type="ORF">NSE01_06040</name>
</gene>
<dbReference type="OrthoDB" id="9928298at2"/>
<keyword evidence="2" id="KW-1133">Transmembrane helix</keyword>